<gene>
    <name evidence="1" type="ORF">DFP72DRAFT_929300</name>
</gene>
<dbReference type="Proteomes" id="UP000521943">
    <property type="component" value="Unassembled WGS sequence"/>
</dbReference>
<evidence type="ECO:0000313" key="1">
    <source>
        <dbReference type="EMBL" id="KAF6744426.1"/>
    </source>
</evidence>
<keyword evidence="2" id="KW-1185">Reference proteome</keyword>
<protein>
    <submittedName>
        <fullName evidence="1">Uncharacterized protein</fullName>
    </submittedName>
</protein>
<dbReference type="EMBL" id="JACGCI010000122">
    <property type="protein sequence ID" value="KAF6744426.1"/>
    <property type="molecule type" value="Genomic_DNA"/>
</dbReference>
<reference evidence="1 2" key="1">
    <citation type="submission" date="2020-07" db="EMBL/GenBank/DDBJ databases">
        <title>Comparative genomics of pyrophilous fungi reveals a link between fire events and developmental genes.</title>
        <authorList>
            <consortium name="DOE Joint Genome Institute"/>
            <person name="Steindorff A.S."/>
            <person name="Carver A."/>
            <person name="Calhoun S."/>
            <person name="Stillman K."/>
            <person name="Liu H."/>
            <person name="Lipzen A."/>
            <person name="Pangilinan J."/>
            <person name="Labutti K."/>
            <person name="Bruns T.D."/>
            <person name="Grigoriev I.V."/>
        </authorList>
    </citation>
    <scope>NUCLEOTIDE SEQUENCE [LARGE SCALE GENOMIC DNA]</scope>
    <source>
        <strain evidence="1 2">CBS 144469</strain>
    </source>
</reference>
<comment type="caution">
    <text evidence="1">The sequence shown here is derived from an EMBL/GenBank/DDBJ whole genome shotgun (WGS) entry which is preliminary data.</text>
</comment>
<dbReference type="OrthoDB" id="2985334at2759"/>
<accession>A0A8H6LX53</accession>
<evidence type="ECO:0000313" key="2">
    <source>
        <dbReference type="Proteomes" id="UP000521943"/>
    </source>
</evidence>
<proteinExistence type="predicted"/>
<dbReference type="AlphaFoldDB" id="A0A8H6LX53"/>
<name>A0A8H6LX53_9AGAR</name>
<sequence length="147" mass="16901">MYWQFWIGTTSRKYLPFSSSVSPPLHVPCNHSGCIQTTLKMRLYLHNVIIPAHRTALTRLLCSDHILAVEMYRRVKCPKCYEIAQNNRPCRYCYAPTESEIHALFLCAGSDGRGSTRHVLYPCIDNISFPFTNSYPAKFHTFDSPLP</sequence>
<organism evidence="1 2">
    <name type="scientific">Ephemerocybe angulata</name>
    <dbReference type="NCBI Taxonomy" id="980116"/>
    <lineage>
        <taxon>Eukaryota</taxon>
        <taxon>Fungi</taxon>
        <taxon>Dikarya</taxon>
        <taxon>Basidiomycota</taxon>
        <taxon>Agaricomycotina</taxon>
        <taxon>Agaricomycetes</taxon>
        <taxon>Agaricomycetidae</taxon>
        <taxon>Agaricales</taxon>
        <taxon>Agaricineae</taxon>
        <taxon>Psathyrellaceae</taxon>
        <taxon>Ephemerocybe</taxon>
    </lineage>
</organism>